<dbReference type="RefSeq" id="WP_371947758.1">
    <property type="nucleotide sequence ID" value="NZ_JAXCEI010000002.1"/>
</dbReference>
<dbReference type="InterPro" id="IPR007278">
    <property type="entry name" value="DUF397"/>
</dbReference>
<dbReference type="EMBL" id="JAXCEI010000002">
    <property type="protein sequence ID" value="MFA1538400.1"/>
    <property type="molecule type" value="Genomic_DNA"/>
</dbReference>
<comment type="caution">
    <text evidence="2">The sequence shown here is derived from an EMBL/GenBank/DDBJ whole genome shotgun (WGS) entry which is preliminary data.</text>
</comment>
<evidence type="ECO:0000313" key="2">
    <source>
        <dbReference type="EMBL" id="MFA1538400.1"/>
    </source>
</evidence>
<proteinExistence type="predicted"/>
<evidence type="ECO:0000313" key="3">
    <source>
        <dbReference type="Proteomes" id="UP001569963"/>
    </source>
</evidence>
<reference evidence="2 3" key="1">
    <citation type="submission" date="2023-11" db="EMBL/GenBank/DDBJ databases">
        <title>Actinomadura monticuli sp. nov., isolated from volcanic ash.</title>
        <authorList>
            <person name="Lee S.D."/>
            <person name="Yang H."/>
            <person name="Kim I.S."/>
        </authorList>
    </citation>
    <scope>NUCLEOTIDE SEQUENCE [LARGE SCALE GENOMIC DNA]</scope>
    <source>
        <strain evidence="2 3">DLS-62</strain>
    </source>
</reference>
<keyword evidence="3" id="KW-1185">Reference proteome</keyword>
<gene>
    <name evidence="2" type="ORF">SM611_05610</name>
</gene>
<accession>A0ABV4Q5I0</accession>
<protein>
    <submittedName>
        <fullName evidence="2">DUF397 domain-containing protein</fullName>
    </submittedName>
</protein>
<evidence type="ECO:0000259" key="1">
    <source>
        <dbReference type="Pfam" id="PF04149"/>
    </source>
</evidence>
<name>A0ABV4Q5I0_9ACTN</name>
<feature type="domain" description="DUF397" evidence="1">
    <location>
        <begin position="5"/>
        <end position="60"/>
    </location>
</feature>
<sequence>MNPPVWRKSSRSGSGAGGGQDCVEVAAFAEGCGIRDSKAPGAGHLSLSSESFARLIAAAKRGELHL</sequence>
<dbReference type="Proteomes" id="UP001569963">
    <property type="component" value="Unassembled WGS sequence"/>
</dbReference>
<organism evidence="2 3">
    <name type="scientific">Actinomadura monticuli</name>
    <dbReference type="NCBI Taxonomy" id="3097367"/>
    <lineage>
        <taxon>Bacteria</taxon>
        <taxon>Bacillati</taxon>
        <taxon>Actinomycetota</taxon>
        <taxon>Actinomycetes</taxon>
        <taxon>Streptosporangiales</taxon>
        <taxon>Thermomonosporaceae</taxon>
        <taxon>Actinomadura</taxon>
    </lineage>
</organism>
<dbReference type="Pfam" id="PF04149">
    <property type="entry name" value="DUF397"/>
    <property type="match status" value="1"/>
</dbReference>